<dbReference type="RefSeq" id="WP_037460161.1">
    <property type="nucleotide sequence ID" value="NZ_AVFL01000037.1"/>
</dbReference>
<dbReference type="STRING" id="1385369.N825_25755"/>
<dbReference type="Proteomes" id="UP000019486">
    <property type="component" value="Unassembled WGS sequence"/>
</dbReference>
<feature type="signal peptide" evidence="2">
    <location>
        <begin position="1"/>
        <end position="21"/>
    </location>
</feature>
<keyword evidence="1" id="KW-0812">Transmembrane</keyword>
<organism evidence="3 4">
    <name type="scientific">Skermanella stibiiresistens SB22</name>
    <dbReference type="NCBI Taxonomy" id="1385369"/>
    <lineage>
        <taxon>Bacteria</taxon>
        <taxon>Pseudomonadati</taxon>
        <taxon>Pseudomonadota</taxon>
        <taxon>Alphaproteobacteria</taxon>
        <taxon>Rhodospirillales</taxon>
        <taxon>Azospirillaceae</taxon>
        <taxon>Skermanella</taxon>
    </lineage>
</organism>
<reference evidence="3 4" key="1">
    <citation type="submission" date="2013-08" db="EMBL/GenBank/DDBJ databases">
        <title>The genome sequence of Skermanella stibiiresistens.</title>
        <authorList>
            <person name="Zhu W."/>
            <person name="Wang G."/>
        </authorList>
    </citation>
    <scope>NUCLEOTIDE SEQUENCE [LARGE SCALE GENOMIC DNA]</scope>
    <source>
        <strain evidence="3 4">SB22</strain>
    </source>
</reference>
<gene>
    <name evidence="3" type="ORF">N825_25755</name>
</gene>
<name>W9GS69_9PROT</name>
<feature type="transmembrane region" description="Helical" evidence="1">
    <location>
        <begin position="67"/>
        <end position="86"/>
    </location>
</feature>
<comment type="caution">
    <text evidence="3">The sequence shown here is derived from an EMBL/GenBank/DDBJ whole genome shotgun (WGS) entry which is preliminary data.</text>
</comment>
<dbReference type="PROSITE" id="PS51257">
    <property type="entry name" value="PROKAR_LIPOPROTEIN"/>
    <property type="match status" value="1"/>
</dbReference>
<dbReference type="AlphaFoldDB" id="W9GS69"/>
<evidence type="ECO:0000313" key="3">
    <source>
        <dbReference type="EMBL" id="EWY36730.1"/>
    </source>
</evidence>
<proteinExistence type="predicted"/>
<accession>W9GS69</accession>
<dbReference type="EMBL" id="AVFL01000037">
    <property type="protein sequence ID" value="EWY36730.1"/>
    <property type="molecule type" value="Genomic_DNA"/>
</dbReference>
<evidence type="ECO:0008006" key="5">
    <source>
        <dbReference type="Google" id="ProtNLM"/>
    </source>
</evidence>
<keyword evidence="1" id="KW-0472">Membrane</keyword>
<protein>
    <recommendedName>
        <fullName evidence="5">Lipoprotein</fullName>
    </recommendedName>
</protein>
<feature type="transmembrane region" description="Helical" evidence="1">
    <location>
        <begin position="38"/>
        <end position="55"/>
    </location>
</feature>
<keyword evidence="4" id="KW-1185">Reference proteome</keyword>
<dbReference type="OrthoDB" id="165386at2"/>
<sequence length="88" mass="9469">MRSFRTLLLMVAVSALLTACATQPMDASLHDAPGFFSGIWHGFILPLSLVAGLVNDSRIYAYPNTGWVYDLGFFLGVGGLAGVGFMRK</sequence>
<evidence type="ECO:0000256" key="2">
    <source>
        <dbReference type="SAM" id="SignalP"/>
    </source>
</evidence>
<feature type="chain" id="PRO_5004920565" description="Lipoprotein" evidence="2">
    <location>
        <begin position="22"/>
        <end position="88"/>
    </location>
</feature>
<evidence type="ECO:0000256" key="1">
    <source>
        <dbReference type="SAM" id="Phobius"/>
    </source>
</evidence>
<evidence type="ECO:0000313" key="4">
    <source>
        <dbReference type="Proteomes" id="UP000019486"/>
    </source>
</evidence>
<keyword evidence="2" id="KW-0732">Signal</keyword>
<keyword evidence="1" id="KW-1133">Transmembrane helix</keyword>